<keyword evidence="4" id="KW-0597">Phosphoprotein</keyword>
<dbReference type="PANTHER" id="PTHR48111">
    <property type="entry name" value="REGULATOR OF RPOS"/>
    <property type="match status" value="1"/>
</dbReference>
<dbReference type="GO" id="GO:0006355">
    <property type="term" value="P:regulation of DNA-templated transcription"/>
    <property type="evidence" value="ECO:0007669"/>
    <property type="project" value="InterPro"/>
</dbReference>
<dbReference type="SMART" id="SM00448">
    <property type="entry name" value="REC"/>
    <property type="match status" value="1"/>
</dbReference>
<feature type="domain" description="Response regulatory" evidence="6">
    <location>
        <begin position="2"/>
        <end position="116"/>
    </location>
</feature>
<dbReference type="RefSeq" id="WP_138856602.1">
    <property type="nucleotide sequence ID" value="NZ_CP040709.1"/>
</dbReference>
<dbReference type="SUPFAM" id="SSF52172">
    <property type="entry name" value="CheY-like"/>
    <property type="match status" value="1"/>
</dbReference>
<evidence type="ECO:0000256" key="5">
    <source>
        <dbReference type="PROSITE-ProRule" id="PRU01091"/>
    </source>
</evidence>
<evidence type="ECO:0000313" key="9">
    <source>
        <dbReference type="Proteomes" id="UP000554837"/>
    </source>
</evidence>
<dbReference type="EMBL" id="JACHHO010000004">
    <property type="protein sequence ID" value="MBB5205468.1"/>
    <property type="molecule type" value="Genomic_DNA"/>
</dbReference>
<dbReference type="PROSITE" id="PS50110">
    <property type="entry name" value="RESPONSE_REGULATORY"/>
    <property type="match status" value="1"/>
</dbReference>
<evidence type="ECO:0000256" key="1">
    <source>
        <dbReference type="ARBA" id="ARBA00023015"/>
    </source>
</evidence>
<reference evidence="8 9" key="1">
    <citation type="submission" date="2020-08" db="EMBL/GenBank/DDBJ databases">
        <title>Genomic Encyclopedia of Type Strains, Phase IV (KMG-IV): sequencing the most valuable type-strain genomes for metagenomic binning, comparative biology and taxonomic classification.</title>
        <authorList>
            <person name="Goeker M."/>
        </authorList>
    </citation>
    <scope>NUCLEOTIDE SEQUENCE [LARGE SCALE GENOMIC DNA]</scope>
    <source>
        <strain evidence="8 9">DSM 23958</strain>
    </source>
</reference>
<dbReference type="GO" id="GO:0005829">
    <property type="term" value="C:cytosol"/>
    <property type="evidence" value="ECO:0007669"/>
    <property type="project" value="TreeGrafter"/>
</dbReference>
<gene>
    <name evidence="8" type="ORF">HNQ51_002787</name>
</gene>
<sequence length="215" mass="23910">MQVLLIEDDLDLGQATLMGLQQHELQVTWVRNLERAGATLQRQLVDAVVLDLGLPDGDGVEWLAQQRKRGMALPVLILSARDGLGDRLRGLGEGADDYLVKPFALDELVMRLRAIWRRSHGQKLPTLCGLEHDAAAMQLRQDGQPLTLTQTEYQLLLALLRRQGAVVSRSHLEDLTRGGVSASSLDVHMSNLRRKLAPDTFRTLRGIGYALIIRP</sequence>
<dbReference type="Gene3D" id="6.10.250.690">
    <property type="match status" value="1"/>
</dbReference>
<keyword evidence="1" id="KW-0805">Transcription regulation</keyword>
<evidence type="ECO:0000256" key="3">
    <source>
        <dbReference type="ARBA" id="ARBA00023163"/>
    </source>
</evidence>
<dbReference type="GO" id="GO:0000976">
    <property type="term" value="F:transcription cis-regulatory region binding"/>
    <property type="evidence" value="ECO:0007669"/>
    <property type="project" value="TreeGrafter"/>
</dbReference>
<dbReference type="GO" id="GO:0032993">
    <property type="term" value="C:protein-DNA complex"/>
    <property type="evidence" value="ECO:0007669"/>
    <property type="project" value="TreeGrafter"/>
</dbReference>
<evidence type="ECO:0000256" key="4">
    <source>
        <dbReference type="PROSITE-ProRule" id="PRU00169"/>
    </source>
</evidence>
<keyword evidence="2 5" id="KW-0238">DNA-binding</keyword>
<dbReference type="AlphaFoldDB" id="A0A840S7I5"/>
<evidence type="ECO:0000259" key="7">
    <source>
        <dbReference type="PROSITE" id="PS51755"/>
    </source>
</evidence>
<dbReference type="InterPro" id="IPR036388">
    <property type="entry name" value="WH-like_DNA-bd_sf"/>
</dbReference>
<dbReference type="InterPro" id="IPR011006">
    <property type="entry name" value="CheY-like_superfamily"/>
</dbReference>
<dbReference type="Gene3D" id="1.10.10.10">
    <property type="entry name" value="Winged helix-like DNA-binding domain superfamily/Winged helix DNA-binding domain"/>
    <property type="match status" value="1"/>
</dbReference>
<evidence type="ECO:0000259" key="6">
    <source>
        <dbReference type="PROSITE" id="PS50110"/>
    </source>
</evidence>
<evidence type="ECO:0000313" key="8">
    <source>
        <dbReference type="EMBL" id="MBB5205468.1"/>
    </source>
</evidence>
<dbReference type="CDD" id="cd00383">
    <property type="entry name" value="trans_reg_C"/>
    <property type="match status" value="1"/>
</dbReference>
<keyword evidence="3" id="KW-0804">Transcription</keyword>
<feature type="domain" description="OmpR/PhoB-type" evidence="7">
    <location>
        <begin position="122"/>
        <end position="213"/>
    </location>
</feature>
<name>A0A840S7I5_9BURK</name>
<dbReference type="SUPFAM" id="SSF46894">
    <property type="entry name" value="C-terminal effector domain of the bipartite response regulators"/>
    <property type="match status" value="1"/>
</dbReference>
<evidence type="ECO:0000256" key="2">
    <source>
        <dbReference type="ARBA" id="ARBA00023125"/>
    </source>
</evidence>
<dbReference type="PROSITE" id="PS51755">
    <property type="entry name" value="OMPR_PHOB"/>
    <property type="match status" value="1"/>
</dbReference>
<proteinExistence type="predicted"/>
<accession>A0A840S7I5</accession>
<dbReference type="InterPro" id="IPR039420">
    <property type="entry name" value="WalR-like"/>
</dbReference>
<dbReference type="OrthoDB" id="9802426at2"/>
<dbReference type="Gene3D" id="3.40.50.2300">
    <property type="match status" value="1"/>
</dbReference>
<dbReference type="Pfam" id="PF00486">
    <property type="entry name" value="Trans_reg_C"/>
    <property type="match status" value="1"/>
</dbReference>
<organism evidence="8 9">
    <name type="scientific">Inhella inkyongensis</name>
    <dbReference type="NCBI Taxonomy" id="392593"/>
    <lineage>
        <taxon>Bacteria</taxon>
        <taxon>Pseudomonadati</taxon>
        <taxon>Pseudomonadota</taxon>
        <taxon>Betaproteobacteria</taxon>
        <taxon>Burkholderiales</taxon>
        <taxon>Sphaerotilaceae</taxon>
        <taxon>Inhella</taxon>
    </lineage>
</organism>
<dbReference type="InterPro" id="IPR001789">
    <property type="entry name" value="Sig_transdc_resp-reg_receiver"/>
</dbReference>
<dbReference type="Proteomes" id="UP000554837">
    <property type="component" value="Unassembled WGS sequence"/>
</dbReference>
<protein>
    <submittedName>
        <fullName evidence="8">Two-component system response regulator QseB</fullName>
    </submittedName>
</protein>
<dbReference type="SMART" id="SM00862">
    <property type="entry name" value="Trans_reg_C"/>
    <property type="match status" value="1"/>
</dbReference>
<dbReference type="PANTHER" id="PTHR48111:SF67">
    <property type="entry name" value="TRANSCRIPTIONAL REGULATORY PROTEIN TCTD"/>
    <property type="match status" value="1"/>
</dbReference>
<feature type="modified residue" description="4-aspartylphosphate" evidence="4">
    <location>
        <position position="51"/>
    </location>
</feature>
<keyword evidence="9" id="KW-1185">Reference proteome</keyword>
<dbReference type="Pfam" id="PF00072">
    <property type="entry name" value="Response_reg"/>
    <property type="match status" value="1"/>
</dbReference>
<dbReference type="GO" id="GO:0000156">
    <property type="term" value="F:phosphorelay response regulator activity"/>
    <property type="evidence" value="ECO:0007669"/>
    <property type="project" value="TreeGrafter"/>
</dbReference>
<dbReference type="InterPro" id="IPR016032">
    <property type="entry name" value="Sig_transdc_resp-reg_C-effctor"/>
</dbReference>
<comment type="caution">
    <text evidence="8">The sequence shown here is derived from an EMBL/GenBank/DDBJ whole genome shotgun (WGS) entry which is preliminary data.</text>
</comment>
<feature type="DNA-binding region" description="OmpR/PhoB-type" evidence="5">
    <location>
        <begin position="122"/>
        <end position="213"/>
    </location>
</feature>
<dbReference type="InterPro" id="IPR001867">
    <property type="entry name" value="OmpR/PhoB-type_DNA-bd"/>
</dbReference>